<protein>
    <submittedName>
        <fullName evidence="1">Uncharacterized protein</fullName>
    </submittedName>
</protein>
<accession>B8HI14</accession>
<dbReference type="HOGENOM" id="CLU_2731215_0_0_11"/>
<sequence>MTELTVDGSALLRGQEVRVRVGSENLGTGIVDDLSEDGTMVWIIFGGATPRRMFIPEDKAQYTVLPPASVR</sequence>
<name>B8HI14_PSECP</name>
<dbReference type="Proteomes" id="UP000002505">
    <property type="component" value="Plasmid pACHL01"/>
</dbReference>
<geneLocation type="plasmid" evidence="1 2">
    <name>pACHL01</name>
</geneLocation>
<dbReference type="AlphaFoldDB" id="B8HI14"/>
<keyword evidence="2" id="KW-1185">Reference proteome</keyword>
<dbReference type="KEGG" id="ach:Achl_4110"/>
<organism evidence="1 2">
    <name type="scientific">Pseudarthrobacter chlorophenolicus (strain ATCC 700700 / DSM 12829 / CIP 107037 / JCM 12360 / KCTC 9906 / NCIMB 13794 / A6)</name>
    <name type="common">Arthrobacter chlorophenolicus</name>
    <dbReference type="NCBI Taxonomy" id="452863"/>
    <lineage>
        <taxon>Bacteria</taxon>
        <taxon>Bacillati</taxon>
        <taxon>Actinomycetota</taxon>
        <taxon>Actinomycetes</taxon>
        <taxon>Micrococcales</taxon>
        <taxon>Micrococcaceae</taxon>
        <taxon>Pseudarthrobacter</taxon>
    </lineage>
</organism>
<evidence type="ECO:0000313" key="2">
    <source>
        <dbReference type="Proteomes" id="UP000002505"/>
    </source>
</evidence>
<dbReference type="EMBL" id="CP001342">
    <property type="protein sequence ID" value="ACL42061.1"/>
    <property type="molecule type" value="Genomic_DNA"/>
</dbReference>
<evidence type="ECO:0000313" key="1">
    <source>
        <dbReference type="EMBL" id="ACL42061.1"/>
    </source>
</evidence>
<gene>
    <name evidence="1" type="ordered locus">Achl_4110</name>
</gene>
<reference evidence="1" key="1">
    <citation type="submission" date="2009-01" db="EMBL/GenBank/DDBJ databases">
        <title>Complete sequence of plasmid1 of Arthrobacter chlorophenolicus A6.</title>
        <authorList>
            <consortium name="US DOE Joint Genome Institute"/>
            <person name="Lucas S."/>
            <person name="Copeland A."/>
            <person name="Lapidus A."/>
            <person name="Glavina del Rio T."/>
            <person name="Tice H."/>
            <person name="Bruce D."/>
            <person name="Goodwin L."/>
            <person name="Pitluck S."/>
            <person name="Goltsman E."/>
            <person name="Clum A."/>
            <person name="Larimer F."/>
            <person name="Land M."/>
            <person name="Hauser L."/>
            <person name="Kyrpides N."/>
            <person name="Mikhailova N."/>
            <person name="Jansson J."/>
            <person name="Richardson P."/>
        </authorList>
    </citation>
    <scope>NUCLEOTIDE SEQUENCE [LARGE SCALE GENOMIC DNA]</scope>
    <source>
        <strain evidence="1">A6</strain>
        <plasmid evidence="1">pACHL01</plasmid>
    </source>
</reference>
<proteinExistence type="predicted"/>
<keyword evidence="1" id="KW-0614">Plasmid</keyword>